<gene>
    <name evidence="2" type="ORF">QTG54_015130</name>
</gene>
<evidence type="ECO:0000256" key="1">
    <source>
        <dbReference type="SAM" id="SignalP"/>
    </source>
</evidence>
<name>A0AAD9D534_9STRA</name>
<accession>A0AAD9D534</accession>
<feature type="signal peptide" evidence="1">
    <location>
        <begin position="1"/>
        <end position="28"/>
    </location>
</feature>
<dbReference type="AlphaFoldDB" id="A0AAD9D534"/>
<reference evidence="2" key="1">
    <citation type="submission" date="2023-06" db="EMBL/GenBank/DDBJ databases">
        <title>Survivors Of The Sea: Transcriptome response of Skeletonema marinoi to long-term dormancy.</title>
        <authorList>
            <person name="Pinder M.I.M."/>
            <person name="Kourtchenko O."/>
            <person name="Robertson E.K."/>
            <person name="Larsson T."/>
            <person name="Maumus F."/>
            <person name="Osuna-Cruz C.M."/>
            <person name="Vancaester E."/>
            <person name="Stenow R."/>
            <person name="Vandepoele K."/>
            <person name="Ploug H."/>
            <person name="Bruchert V."/>
            <person name="Godhe A."/>
            <person name="Topel M."/>
        </authorList>
    </citation>
    <scope>NUCLEOTIDE SEQUENCE</scope>
    <source>
        <strain evidence="2">R05AC</strain>
    </source>
</reference>
<keyword evidence="3" id="KW-1185">Reference proteome</keyword>
<evidence type="ECO:0008006" key="4">
    <source>
        <dbReference type="Google" id="ProtNLM"/>
    </source>
</evidence>
<comment type="caution">
    <text evidence="2">The sequence shown here is derived from an EMBL/GenBank/DDBJ whole genome shotgun (WGS) entry which is preliminary data.</text>
</comment>
<organism evidence="2 3">
    <name type="scientific">Skeletonema marinoi</name>
    <dbReference type="NCBI Taxonomy" id="267567"/>
    <lineage>
        <taxon>Eukaryota</taxon>
        <taxon>Sar</taxon>
        <taxon>Stramenopiles</taxon>
        <taxon>Ochrophyta</taxon>
        <taxon>Bacillariophyta</taxon>
        <taxon>Coscinodiscophyceae</taxon>
        <taxon>Thalassiosirophycidae</taxon>
        <taxon>Thalassiosirales</taxon>
        <taxon>Skeletonemataceae</taxon>
        <taxon>Skeletonema</taxon>
        <taxon>Skeletonema marinoi-dohrnii complex</taxon>
    </lineage>
</organism>
<evidence type="ECO:0000313" key="2">
    <source>
        <dbReference type="EMBL" id="KAK1734127.1"/>
    </source>
</evidence>
<dbReference type="Proteomes" id="UP001224775">
    <property type="component" value="Unassembled WGS sequence"/>
</dbReference>
<dbReference type="EMBL" id="JATAAI010000041">
    <property type="protein sequence ID" value="KAK1734127.1"/>
    <property type="molecule type" value="Genomic_DNA"/>
</dbReference>
<protein>
    <recommendedName>
        <fullName evidence="4">Fe2OG dioxygenase domain-containing protein</fullName>
    </recommendedName>
</protein>
<evidence type="ECO:0000313" key="3">
    <source>
        <dbReference type="Proteomes" id="UP001224775"/>
    </source>
</evidence>
<feature type="chain" id="PRO_5042029105" description="Fe2OG dioxygenase domain-containing protein" evidence="1">
    <location>
        <begin position="29"/>
        <end position="360"/>
    </location>
</feature>
<sequence>MGRPAAFLFTSVVVVAASTALLPHVVWSFASVVPPICSCRSPLPSSPRRFLPRLQYTVSDYLNNLHNIDDDDTFDKVLIDSDAFDKQHTGDNDIITPMSWGGGNRISKNMYRVALPSTLLQELRNYANKMGITDFYRSLVIDGPPYNPGQEKSVSFQEQNWMVHRPKSHWKSNMHWLSPADETAHDDYLTILSAGGFDKVLESIGAYFNLNGLSAYHLSFIGVSQCERGFIHTDVNDSGVMAFNLIIPLMLVDGESPELEILSDDETMTRFYQYEYNVASMIGDDALHATASCDYMSKGEMRICATVYVGDITTTNVRNLLMSLTQAYPPVGNAKHLLDRAGDHWSKTDVSKRLPVPVHN</sequence>
<proteinExistence type="predicted"/>
<keyword evidence="1" id="KW-0732">Signal</keyword>